<evidence type="ECO:0000259" key="8">
    <source>
        <dbReference type="PROSITE" id="PS51384"/>
    </source>
</evidence>
<accession>A0A834IGI0</accession>
<evidence type="ECO:0000313" key="10">
    <source>
        <dbReference type="Proteomes" id="UP000625711"/>
    </source>
</evidence>
<dbReference type="GO" id="GO:0010181">
    <property type="term" value="F:FMN binding"/>
    <property type="evidence" value="ECO:0007669"/>
    <property type="project" value="TreeGrafter"/>
</dbReference>
<evidence type="ECO:0000256" key="7">
    <source>
        <dbReference type="ARBA" id="ARBA00040659"/>
    </source>
</evidence>
<dbReference type="GO" id="GO:0003958">
    <property type="term" value="F:NADPH-hemoprotein reductase activity"/>
    <property type="evidence" value="ECO:0007669"/>
    <property type="project" value="UniProtKB-EC"/>
</dbReference>
<evidence type="ECO:0000256" key="6">
    <source>
        <dbReference type="ARBA" id="ARBA00039088"/>
    </source>
</evidence>
<dbReference type="InterPro" id="IPR003097">
    <property type="entry name" value="CysJ-like_FAD-binding"/>
</dbReference>
<evidence type="ECO:0000256" key="3">
    <source>
        <dbReference type="ARBA" id="ARBA00022827"/>
    </source>
</evidence>
<name>A0A834IGI0_RHYFE</name>
<evidence type="ECO:0000313" key="9">
    <source>
        <dbReference type="EMBL" id="KAF7280355.1"/>
    </source>
</evidence>
<keyword evidence="3" id="KW-0274">FAD</keyword>
<keyword evidence="2" id="KW-0285">Flavoprotein</keyword>
<feature type="domain" description="FAD-binding FR-type" evidence="8">
    <location>
        <begin position="32"/>
        <end position="273"/>
    </location>
</feature>
<comment type="caution">
    <text evidence="9">The sequence shown here is derived from an EMBL/GenBank/DDBJ whole genome shotgun (WGS) entry which is preliminary data.</text>
</comment>
<evidence type="ECO:0000256" key="1">
    <source>
        <dbReference type="ARBA" id="ARBA00001974"/>
    </source>
</evidence>
<dbReference type="InterPro" id="IPR017927">
    <property type="entry name" value="FAD-bd_FR_type"/>
</dbReference>
<dbReference type="FunFam" id="1.20.990.10:FF:000007">
    <property type="entry name" value="Methionine synthase reductase"/>
    <property type="match status" value="1"/>
</dbReference>
<dbReference type="EMBL" id="JAACXV010000305">
    <property type="protein sequence ID" value="KAF7280355.1"/>
    <property type="molecule type" value="Genomic_DNA"/>
</dbReference>
<dbReference type="SUPFAM" id="SSF63380">
    <property type="entry name" value="Riboflavin synthase domain-like"/>
    <property type="match status" value="1"/>
</dbReference>
<dbReference type="Gene3D" id="3.40.50.80">
    <property type="entry name" value="Nucleotide-binding domain of ferredoxin-NADP reductase (FNR) module"/>
    <property type="match status" value="2"/>
</dbReference>
<dbReference type="PROSITE" id="PS51384">
    <property type="entry name" value="FAD_FR"/>
    <property type="match status" value="1"/>
</dbReference>
<dbReference type="InterPro" id="IPR001709">
    <property type="entry name" value="Flavoprot_Pyr_Nucl_cyt_Rdtase"/>
</dbReference>
<dbReference type="PANTHER" id="PTHR19384">
    <property type="entry name" value="NITRIC OXIDE SYNTHASE-RELATED"/>
    <property type="match status" value="1"/>
</dbReference>
<keyword evidence="4" id="KW-0560">Oxidoreductase</keyword>
<comment type="cofactor">
    <cofactor evidence="1">
        <name>FAD</name>
        <dbReference type="ChEBI" id="CHEBI:57692"/>
    </cofactor>
</comment>
<dbReference type="GO" id="GO:0005829">
    <property type="term" value="C:cytosol"/>
    <property type="evidence" value="ECO:0007669"/>
    <property type="project" value="TreeGrafter"/>
</dbReference>
<dbReference type="Gene3D" id="1.20.990.10">
    <property type="entry name" value="NADPH-cytochrome p450 Reductase, Chain A, domain 3"/>
    <property type="match status" value="1"/>
</dbReference>
<dbReference type="AlphaFoldDB" id="A0A834IGI0"/>
<dbReference type="Proteomes" id="UP000625711">
    <property type="component" value="Unassembled WGS sequence"/>
</dbReference>
<keyword evidence="10" id="KW-1185">Reference proteome</keyword>
<dbReference type="InterPro" id="IPR039261">
    <property type="entry name" value="FNR_nucleotide-bd"/>
</dbReference>
<protein>
    <recommendedName>
        <fullName evidence="7">Methionine synthase reductase</fullName>
        <ecNumber evidence="6">1.16.1.8</ecNumber>
        <ecNumber evidence="5">1.6.2.4</ecNumber>
    </recommendedName>
</protein>
<dbReference type="InterPro" id="IPR023173">
    <property type="entry name" value="NADPH_Cyt_P450_Rdtase_alpha"/>
</dbReference>
<dbReference type="Gene3D" id="2.40.30.10">
    <property type="entry name" value="Translation factors"/>
    <property type="match status" value="1"/>
</dbReference>
<dbReference type="InterPro" id="IPR017938">
    <property type="entry name" value="Riboflavin_synthase-like_b-brl"/>
</dbReference>
<gene>
    <name evidence="9" type="ORF">GWI33_006131</name>
</gene>
<dbReference type="EC" id="1.16.1.8" evidence="6"/>
<evidence type="ECO:0000256" key="4">
    <source>
        <dbReference type="ARBA" id="ARBA00023002"/>
    </source>
</evidence>
<dbReference type="GO" id="GO:0050660">
    <property type="term" value="F:flavin adenine dinucleotide binding"/>
    <property type="evidence" value="ECO:0007669"/>
    <property type="project" value="TreeGrafter"/>
</dbReference>
<dbReference type="Pfam" id="PF00667">
    <property type="entry name" value="FAD_binding_1"/>
    <property type="match status" value="1"/>
</dbReference>
<evidence type="ECO:0000256" key="2">
    <source>
        <dbReference type="ARBA" id="ARBA00022630"/>
    </source>
</evidence>
<dbReference type="PRINTS" id="PR00371">
    <property type="entry name" value="FPNCR"/>
</dbReference>
<reference evidence="9" key="1">
    <citation type="submission" date="2020-08" db="EMBL/GenBank/DDBJ databases">
        <title>Genome sequencing and assembly of the red palm weevil Rhynchophorus ferrugineus.</title>
        <authorList>
            <person name="Dias G.B."/>
            <person name="Bergman C.M."/>
            <person name="Manee M."/>
        </authorList>
    </citation>
    <scope>NUCLEOTIDE SEQUENCE</scope>
    <source>
        <strain evidence="9">AA-2017</strain>
        <tissue evidence="9">Whole larva</tissue>
    </source>
</reference>
<evidence type="ECO:0000256" key="5">
    <source>
        <dbReference type="ARBA" id="ARBA00023797"/>
    </source>
</evidence>
<organism evidence="9 10">
    <name type="scientific">Rhynchophorus ferrugineus</name>
    <name type="common">Red palm weevil</name>
    <name type="synonym">Curculio ferrugineus</name>
    <dbReference type="NCBI Taxonomy" id="354439"/>
    <lineage>
        <taxon>Eukaryota</taxon>
        <taxon>Metazoa</taxon>
        <taxon>Ecdysozoa</taxon>
        <taxon>Arthropoda</taxon>
        <taxon>Hexapoda</taxon>
        <taxon>Insecta</taxon>
        <taxon>Pterygota</taxon>
        <taxon>Neoptera</taxon>
        <taxon>Endopterygota</taxon>
        <taxon>Coleoptera</taxon>
        <taxon>Polyphaga</taxon>
        <taxon>Cucujiformia</taxon>
        <taxon>Curculionidae</taxon>
        <taxon>Dryophthorinae</taxon>
        <taxon>Rhynchophorus</taxon>
    </lineage>
</organism>
<dbReference type="OrthoDB" id="1856718at2759"/>
<dbReference type="PANTHER" id="PTHR19384:SF17">
    <property type="entry name" value="NADPH--CYTOCHROME P450 REDUCTASE"/>
    <property type="match status" value="1"/>
</dbReference>
<proteinExistence type="predicted"/>
<dbReference type="GO" id="GO:0030586">
    <property type="term" value="F:[methionine synthase] reductase (NADPH) activity"/>
    <property type="evidence" value="ECO:0007669"/>
    <property type="project" value="UniProtKB-EC"/>
</dbReference>
<dbReference type="SUPFAM" id="SSF52343">
    <property type="entry name" value="Ferredoxin reductase-like, C-terminal NADP-linked domain"/>
    <property type="match status" value="1"/>
</dbReference>
<sequence>MSSGFLNISFNNLENKEAVNSITYRNKPFINSELFLTTIESGKLLTLGKDVKTVYQLKISRKNINYNFLPGDTIAILPKNNEDEVKELLLKLNCQADSLKCYELKIINNTTKKNPAIPKHIPIKGTLYSTFINNIDIRTPPKKLFLKQLIQYTKDKNEKELLEKICSPSGSKEYLKLITTHTSLLSLFKAFPSCIPPIELILEYSLPLQPRYYSIASSPLDESVISIIFYVLQHENGLKGVCTGWLEKIITENNIKQSQIPFYFRKSSDFRFDVLPNPSILIATGTGIAPFFAFLQHKKLSKNDEINNYVLDGTLEKIYSAFSRESSEKVYIQYRIMEHGKEILDLLLNKDATIYVCGDATTTVKSVKETIIHCLINNKNMDKTQAEETLANLIKDKKYLVDSWM</sequence>
<dbReference type="EC" id="1.6.2.4" evidence="5"/>